<keyword evidence="4" id="KW-1185">Reference proteome</keyword>
<dbReference type="EMBL" id="JBHFEH010000138">
    <property type="protein sequence ID" value="KAL2045796.1"/>
    <property type="molecule type" value="Genomic_DNA"/>
</dbReference>
<evidence type="ECO:0000313" key="3">
    <source>
        <dbReference type="EMBL" id="KAL2045796.1"/>
    </source>
</evidence>
<name>A0ABR4ALV7_9LECA</name>
<feature type="compositionally biased region" description="Basic and acidic residues" evidence="2">
    <location>
        <begin position="25"/>
        <end position="35"/>
    </location>
</feature>
<dbReference type="Gene3D" id="2.40.50.40">
    <property type="match status" value="1"/>
</dbReference>
<feature type="compositionally biased region" description="Acidic residues" evidence="2">
    <location>
        <begin position="46"/>
        <end position="59"/>
    </location>
</feature>
<comment type="caution">
    <text evidence="3">The sequence shown here is derived from an EMBL/GenBank/DDBJ whole genome shotgun (WGS) entry which is preliminary data.</text>
</comment>
<organism evidence="3 4">
    <name type="scientific">Lepraria finkii</name>
    <dbReference type="NCBI Taxonomy" id="1340010"/>
    <lineage>
        <taxon>Eukaryota</taxon>
        <taxon>Fungi</taxon>
        <taxon>Dikarya</taxon>
        <taxon>Ascomycota</taxon>
        <taxon>Pezizomycotina</taxon>
        <taxon>Lecanoromycetes</taxon>
        <taxon>OSLEUM clade</taxon>
        <taxon>Lecanoromycetidae</taxon>
        <taxon>Lecanorales</taxon>
        <taxon>Lecanorineae</taxon>
        <taxon>Stereocaulaceae</taxon>
        <taxon>Lepraria</taxon>
    </lineage>
</organism>
<evidence type="ECO:0000256" key="1">
    <source>
        <dbReference type="ARBA" id="ARBA00011353"/>
    </source>
</evidence>
<dbReference type="SUPFAM" id="SSF54160">
    <property type="entry name" value="Chromo domain-like"/>
    <property type="match status" value="1"/>
</dbReference>
<evidence type="ECO:0000313" key="4">
    <source>
        <dbReference type="Proteomes" id="UP001590951"/>
    </source>
</evidence>
<protein>
    <recommendedName>
        <fullName evidence="5">Chromo domain-containing protein</fullName>
    </recommendedName>
</protein>
<comment type="subunit">
    <text evidence="1">Component of the NuA4 histone acetyltransferase complex.</text>
</comment>
<accession>A0ABR4ALV7</accession>
<dbReference type="Proteomes" id="UP001590951">
    <property type="component" value="Unassembled WGS sequence"/>
</dbReference>
<dbReference type="CDD" id="cd00024">
    <property type="entry name" value="CD_CSD"/>
    <property type="match status" value="1"/>
</dbReference>
<reference evidence="3 4" key="1">
    <citation type="submission" date="2024-09" db="EMBL/GenBank/DDBJ databases">
        <title>Rethinking Asexuality: The Enigmatic Case of Functional Sexual Genes in Lepraria (Stereocaulaceae).</title>
        <authorList>
            <person name="Doellman M."/>
            <person name="Sun Y."/>
            <person name="Barcenas-Pena A."/>
            <person name="Lumbsch H.T."/>
            <person name="Grewe F."/>
        </authorList>
    </citation>
    <scope>NUCLEOTIDE SEQUENCE [LARGE SCALE GENOMIC DNA]</scope>
    <source>
        <strain evidence="3 4">Grewe 0041</strain>
    </source>
</reference>
<dbReference type="InterPro" id="IPR016197">
    <property type="entry name" value="Chromo-like_dom_sf"/>
</dbReference>
<feature type="compositionally biased region" description="Low complexity" evidence="2">
    <location>
        <begin position="98"/>
        <end position="112"/>
    </location>
</feature>
<gene>
    <name evidence="3" type="ORF">ABVK25_012058</name>
</gene>
<proteinExistence type="predicted"/>
<feature type="region of interest" description="Disordered" evidence="2">
    <location>
        <begin position="215"/>
        <end position="235"/>
    </location>
</feature>
<feature type="compositionally biased region" description="Polar residues" evidence="2">
    <location>
        <begin position="36"/>
        <end position="45"/>
    </location>
</feature>
<feature type="region of interest" description="Disordered" evidence="2">
    <location>
        <begin position="1"/>
        <end position="119"/>
    </location>
</feature>
<evidence type="ECO:0000256" key="2">
    <source>
        <dbReference type="SAM" id="MobiDB-lite"/>
    </source>
</evidence>
<evidence type="ECO:0008006" key="5">
    <source>
        <dbReference type="Google" id="ProtNLM"/>
    </source>
</evidence>
<sequence>MNDPAENRRFLSLAQSARRPVFRSPFDRKIQHRENASSSRSSEVGDSQDDPLVVEDDEEKTGKTGGSTRATSMESEIGTAHLQSSLPREQPKTHGCLSPNTTSPTTSPTTSSLERSISPSVALSCDRVEQTIRGGDRGAATTVYPPHAITVTLPLPEQPEDQGASALDEEEWEIVRIVDKRWTGRGYEYKVCWEKTWLLESELGNAQELLRHFEAQGRAQRGRKRGRPAGADKGR</sequence>